<evidence type="ECO:0000313" key="1">
    <source>
        <dbReference type="EMBL" id="GAA1541339.1"/>
    </source>
</evidence>
<reference evidence="1 2" key="1">
    <citation type="journal article" date="2019" name="Int. J. Syst. Evol. Microbiol.">
        <title>The Global Catalogue of Microorganisms (GCM) 10K type strain sequencing project: providing services to taxonomists for standard genome sequencing and annotation.</title>
        <authorList>
            <consortium name="The Broad Institute Genomics Platform"/>
            <consortium name="The Broad Institute Genome Sequencing Center for Infectious Disease"/>
            <person name="Wu L."/>
            <person name="Ma J."/>
        </authorList>
    </citation>
    <scope>NUCLEOTIDE SEQUENCE [LARGE SCALE GENOMIC DNA]</scope>
    <source>
        <strain evidence="1 2">JCM 14588</strain>
    </source>
</reference>
<sequence length="128" mass="13530">MSSGALVQDLGLLRLNVTWADGSTSATTPLIWVVKLAEGPQGQVQVGGTLRIQGAWGRMNAESAALLSEEAADEHHRSSHFDGGAFAACMETMLSPILWAYTRQTALPVIAALPTGPAEHFPREPPAP</sequence>
<dbReference type="Proteomes" id="UP001501288">
    <property type="component" value="Unassembled WGS sequence"/>
</dbReference>
<gene>
    <name evidence="1" type="ORF">GCM10009762_13510</name>
</gene>
<accession>A0ABN2BJ14</accession>
<name>A0ABN2BJ14_9MICO</name>
<protein>
    <submittedName>
        <fullName evidence="1">Uncharacterized protein</fullName>
    </submittedName>
</protein>
<comment type="caution">
    <text evidence="1">The sequence shown here is derived from an EMBL/GenBank/DDBJ whole genome shotgun (WGS) entry which is preliminary data.</text>
</comment>
<dbReference type="EMBL" id="BAAANV010000034">
    <property type="protein sequence ID" value="GAA1541339.1"/>
    <property type="molecule type" value="Genomic_DNA"/>
</dbReference>
<evidence type="ECO:0000313" key="2">
    <source>
        <dbReference type="Proteomes" id="UP001501288"/>
    </source>
</evidence>
<keyword evidence="2" id="KW-1185">Reference proteome</keyword>
<organism evidence="1 2">
    <name type="scientific">Dermacoccus barathri</name>
    <dbReference type="NCBI Taxonomy" id="322601"/>
    <lineage>
        <taxon>Bacteria</taxon>
        <taxon>Bacillati</taxon>
        <taxon>Actinomycetota</taxon>
        <taxon>Actinomycetes</taxon>
        <taxon>Micrococcales</taxon>
        <taxon>Dermacoccaceae</taxon>
        <taxon>Dermacoccus</taxon>
    </lineage>
</organism>
<proteinExistence type="predicted"/>